<name>A0A1G2D1C7_9BACT</name>
<gene>
    <name evidence="1" type="ORF">A3D65_06425</name>
</gene>
<sequence>MEQDQVKRVLIPNDPGFADGGGKGTDIFFAVMRFFDWMFHPIRMMRERKAAQRMCEELRQAHLREGKNPDGSYYREFPPLASLAEVLEELGYTVAEMRGIDQEQLRMNIVALSDNEITEAISYCQVARW</sequence>
<evidence type="ECO:0000313" key="1">
    <source>
        <dbReference type="EMBL" id="OGZ07445.1"/>
    </source>
</evidence>
<comment type="caution">
    <text evidence="1">The sequence shown here is derived from an EMBL/GenBank/DDBJ whole genome shotgun (WGS) entry which is preliminary data.</text>
</comment>
<evidence type="ECO:0000313" key="2">
    <source>
        <dbReference type="Proteomes" id="UP000177996"/>
    </source>
</evidence>
<accession>A0A1G2D1C7</accession>
<proteinExistence type="predicted"/>
<reference evidence="1 2" key="1">
    <citation type="journal article" date="2016" name="Nat. Commun.">
        <title>Thousands of microbial genomes shed light on interconnected biogeochemical processes in an aquifer system.</title>
        <authorList>
            <person name="Anantharaman K."/>
            <person name="Brown C.T."/>
            <person name="Hug L.A."/>
            <person name="Sharon I."/>
            <person name="Castelle C.J."/>
            <person name="Probst A.J."/>
            <person name="Thomas B.C."/>
            <person name="Singh A."/>
            <person name="Wilkins M.J."/>
            <person name="Karaoz U."/>
            <person name="Brodie E.L."/>
            <person name="Williams K.H."/>
            <person name="Hubbard S.S."/>
            <person name="Banfield J.F."/>
        </authorList>
    </citation>
    <scope>NUCLEOTIDE SEQUENCE [LARGE SCALE GENOMIC DNA]</scope>
</reference>
<dbReference type="AlphaFoldDB" id="A0A1G2D1C7"/>
<dbReference type="EMBL" id="MHLL01000059">
    <property type="protein sequence ID" value="OGZ07445.1"/>
    <property type="molecule type" value="Genomic_DNA"/>
</dbReference>
<organism evidence="1 2">
    <name type="scientific">Candidatus Lloydbacteria bacterium RIFCSPHIGHO2_02_FULL_50_13</name>
    <dbReference type="NCBI Taxonomy" id="1798661"/>
    <lineage>
        <taxon>Bacteria</taxon>
        <taxon>Candidatus Lloydiibacteriota</taxon>
    </lineage>
</organism>
<protein>
    <submittedName>
        <fullName evidence="1">Uncharacterized protein</fullName>
    </submittedName>
</protein>
<dbReference type="Proteomes" id="UP000177996">
    <property type="component" value="Unassembled WGS sequence"/>
</dbReference>